<dbReference type="Gene3D" id="1.10.10.60">
    <property type="entry name" value="Homeodomain-like"/>
    <property type="match status" value="1"/>
</dbReference>
<dbReference type="Pfam" id="PF02458">
    <property type="entry name" value="Transferase"/>
    <property type="match status" value="2"/>
</dbReference>
<dbReference type="Proteomes" id="UP000030689">
    <property type="component" value="Unassembled WGS sequence"/>
</dbReference>
<dbReference type="SUPFAM" id="SSF109715">
    <property type="entry name" value="DEK C-terminal domain"/>
    <property type="match status" value="1"/>
</dbReference>
<comment type="subcellular location">
    <subcellularLocation>
        <location evidence="1">Nucleus</location>
        <location evidence="1">Nucleolus</location>
    </subcellularLocation>
</comment>
<gene>
    <name evidence="12" type="ORF">EUTSA_v10010131mg</name>
</gene>
<accession>V4M0H3</accession>
<feature type="compositionally biased region" description="Basic and acidic residues" evidence="10">
    <location>
        <begin position="265"/>
        <end position="279"/>
    </location>
</feature>
<evidence type="ECO:0000313" key="13">
    <source>
        <dbReference type="Proteomes" id="UP000030689"/>
    </source>
</evidence>
<dbReference type="Gramene" id="ESQ45678">
    <property type="protein sequence ID" value="ESQ45678"/>
    <property type="gene ID" value="EUTSA_v10010131mg"/>
</dbReference>
<dbReference type="GO" id="GO:0003677">
    <property type="term" value="F:DNA binding"/>
    <property type="evidence" value="ECO:0007669"/>
    <property type="project" value="UniProtKB-KW"/>
</dbReference>
<dbReference type="FunFam" id="3.30.559.10:FF:000015">
    <property type="entry name" value="Spermidine hydroxycinnamoyl transferase"/>
    <property type="match status" value="1"/>
</dbReference>
<organism evidence="12 13">
    <name type="scientific">Eutrema salsugineum</name>
    <name type="common">Saltwater cress</name>
    <name type="synonym">Sisymbrium salsugineum</name>
    <dbReference type="NCBI Taxonomy" id="72664"/>
    <lineage>
        <taxon>Eukaryota</taxon>
        <taxon>Viridiplantae</taxon>
        <taxon>Streptophyta</taxon>
        <taxon>Embryophyta</taxon>
        <taxon>Tracheophyta</taxon>
        <taxon>Spermatophyta</taxon>
        <taxon>Magnoliopsida</taxon>
        <taxon>eudicotyledons</taxon>
        <taxon>Gunneridae</taxon>
        <taxon>Pentapetalae</taxon>
        <taxon>rosids</taxon>
        <taxon>malvids</taxon>
        <taxon>Brassicales</taxon>
        <taxon>Brassicaceae</taxon>
        <taxon>Eutremeae</taxon>
        <taxon>Eutrema</taxon>
    </lineage>
</organism>
<evidence type="ECO:0000256" key="8">
    <source>
        <dbReference type="ARBA" id="ARBA00023242"/>
    </source>
</evidence>
<evidence type="ECO:0000256" key="7">
    <source>
        <dbReference type="ARBA" id="ARBA00023163"/>
    </source>
</evidence>
<keyword evidence="4" id="KW-0156">Chromatin regulator</keyword>
<keyword evidence="3" id="KW-0808">Transferase</keyword>
<feature type="region of interest" description="Disordered" evidence="10">
    <location>
        <begin position="1"/>
        <end position="114"/>
    </location>
</feature>
<evidence type="ECO:0000256" key="6">
    <source>
        <dbReference type="ARBA" id="ARBA00023125"/>
    </source>
</evidence>
<dbReference type="GO" id="GO:0006325">
    <property type="term" value="P:chromatin organization"/>
    <property type="evidence" value="ECO:0007669"/>
    <property type="project" value="UniProtKB-KW"/>
</dbReference>
<keyword evidence="13" id="KW-1185">Reference proteome</keyword>
<evidence type="ECO:0000256" key="3">
    <source>
        <dbReference type="ARBA" id="ARBA00022679"/>
    </source>
</evidence>
<dbReference type="InterPro" id="IPR014876">
    <property type="entry name" value="DEK_C"/>
</dbReference>
<evidence type="ECO:0000256" key="9">
    <source>
        <dbReference type="ARBA" id="ARBA00023315"/>
    </source>
</evidence>
<evidence type="ECO:0000259" key="11">
    <source>
        <dbReference type="PROSITE" id="PS51998"/>
    </source>
</evidence>
<sequence length="804" mass="89898">MATETLEEKLPEADSPLKEEDAVADSEMGTEKKETPVSDGKEDEVKDEDMEEKGEEDDGGNKEEKTGERDNSSEKEPVTPVSGRPTRMRKKVERYILPTPSRSSGSKPVSIEQGRGTRLREIPNVAYKLSKRKPDDNLFLLHTILYGKKGKAQMLKRNIGQFSGFVWSEEEEEKQRAKAKEKLEKCIKEKLIDFCDVLDIPINKSNVKKEELAVRVLEFLECPKVTRDIVLADSEKETKKRKKSTPKNVTSGESSDVPAKKRRQTKESGTEEGNDKGDADSEGTNDSSGEDDAAPEKENDKSEDTETEDEKDKTEEKKATDKKSSSKRTKKEKPSPEEEKSLKGSEKSGGKFSKQVDKSASSSSKKQKVEKDDSSKEKGKKQKSKPQAKGSKDQGTRKASKKGKAEPTREELHVVVAKILKEVDFNTATLSDILRKLGSHFGVDLMHRKTEVKDIITDAINEMSDDDEREENTEDEAVTTRNHVLVPPASETPKGLYYLSNLDQNIAVMVKTLYYFKSESRTNQESYNVIKKSLSEVLVHYYPVAGRLTISPEGKIAVNCTGEGVVLVEAETNCGIEMIKEALSKNKMDMLEKLVYDVPGARNILEIPPVVVQVTNFKCGGFVLGLGMSHNMFDGVAAMEFLNSWCETAKGIPLSVPPFLDRTILKPRNPPKIEFPHNEFDEIEDISDTGKLYDEEKLIYRCFLFEPEKLEKLKTMAMEEGSGNNKVNRTRPSLTATLLITSWSKLTFDKLDFGWGEPVFSAPVGLPGREVILFLPGGDDMKSINVFLGLPASAMEVFEELMKI</sequence>
<evidence type="ECO:0000256" key="5">
    <source>
        <dbReference type="ARBA" id="ARBA00023015"/>
    </source>
</evidence>
<dbReference type="Pfam" id="PF08766">
    <property type="entry name" value="DEK_C"/>
    <property type="match status" value="1"/>
</dbReference>
<feature type="compositionally biased region" description="Basic and acidic residues" evidence="10">
    <location>
        <begin position="332"/>
        <end position="357"/>
    </location>
</feature>
<feature type="compositionally biased region" description="Basic and acidic residues" evidence="10">
    <location>
        <begin position="29"/>
        <end position="44"/>
    </location>
</feature>
<dbReference type="PANTHER" id="PTHR13468">
    <property type="entry name" value="DEK PROTEIN"/>
    <property type="match status" value="1"/>
</dbReference>
<feature type="region of interest" description="Disordered" evidence="10">
    <location>
        <begin position="236"/>
        <end position="409"/>
    </location>
</feature>
<feature type="compositionally biased region" description="Basic and acidic residues" evidence="10">
    <location>
        <begin position="294"/>
        <end position="324"/>
    </location>
</feature>
<dbReference type="Gene3D" id="3.30.559.10">
    <property type="entry name" value="Chloramphenicol acetyltransferase-like domain"/>
    <property type="match status" value="2"/>
</dbReference>
<dbReference type="PROSITE" id="PS51998">
    <property type="entry name" value="DEK_C"/>
    <property type="match status" value="1"/>
</dbReference>
<keyword evidence="5" id="KW-0805">Transcription regulation</keyword>
<feature type="compositionally biased region" description="Basic and acidic residues" evidence="10">
    <location>
        <begin position="1"/>
        <end position="21"/>
    </location>
</feature>
<name>V4M0H3_EUTSA</name>
<keyword evidence="9" id="KW-0012">Acyltransferase</keyword>
<protein>
    <recommendedName>
        <fullName evidence="11">DEK-C domain-containing protein</fullName>
    </recommendedName>
</protein>
<dbReference type="AlphaFoldDB" id="V4M0H3"/>
<dbReference type="STRING" id="72664.V4M0H3"/>
<evidence type="ECO:0000256" key="2">
    <source>
        <dbReference type="ARBA" id="ARBA00009861"/>
    </source>
</evidence>
<keyword evidence="6" id="KW-0238">DNA-binding</keyword>
<feature type="domain" description="DEK-C" evidence="11">
    <location>
        <begin position="406"/>
        <end position="461"/>
    </location>
</feature>
<comment type="similarity">
    <text evidence="2">Belongs to the plant acyltransferase family.</text>
</comment>
<dbReference type="GO" id="GO:2000779">
    <property type="term" value="P:regulation of double-strand break repair"/>
    <property type="evidence" value="ECO:0007669"/>
    <property type="project" value="TreeGrafter"/>
</dbReference>
<dbReference type="EMBL" id="KI517435">
    <property type="protein sequence ID" value="ESQ45678.1"/>
    <property type="molecule type" value="Genomic_DNA"/>
</dbReference>
<keyword evidence="7" id="KW-0804">Transcription</keyword>
<dbReference type="GO" id="GO:0042393">
    <property type="term" value="F:histone binding"/>
    <property type="evidence" value="ECO:0007669"/>
    <property type="project" value="TreeGrafter"/>
</dbReference>
<proteinExistence type="inferred from homology"/>
<dbReference type="InterPro" id="IPR044198">
    <property type="entry name" value="DEK"/>
</dbReference>
<dbReference type="FunFam" id="1.10.10.60:FF:000220">
    <property type="entry name" value="DEK domain-containing chromatin associated protein"/>
    <property type="match status" value="1"/>
</dbReference>
<feature type="compositionally biased region" description="Basic and acidic residues" evidence="10">
    <location>
        <begin position="367"/>
        <end position="377"/>
    </location>
</feature>
<dbReference type="PANTHER" id="PTHR13468:SF1">
    <property type="entry name" value="PROTEIN DEK"/>
    <property type="match status" value="1"/>
</dbReference>
<evidence type="ECO:0000313" key="12">
    <source>
        <dbReference type="EMBL" id="ESQ45678.1"/>
    </source>
</evidence>
<keyword evidence="8" id="KW-0539">Nucleus</keyword>
<evidence type="ECO:0000256" key="1">
    <source>
        <dbReference type="ARBA" id="ARBA00004604"/>
    </source>
</evidence>
<feature type="compositionally biased region" description="Acidic residues" evidence="10">
    <location>
        <begin position="280"/>
        <end position="293"/>
    </location>
</feature>
<feature type="compositionally biased region" description="Basic and acidic residues" evidence="10">
    <location>
        <begin position="59"/>
        <end position="77"/>
    </location>
</feature>
<feature type="compositionally biased region" description="Acidic residues" evidence="10">
    <location>
        <begin position="45"/>
        <end position="58"/>
    </location>
</feature>
<reference evidence="12 13" key="1">
    <citation type="journal article" date="2013" name="Front. Plant Sci.">
        <title>The Reference Genome of the Halophytic Plant Eutrema salsugineum.</title>
        <authorList>
            <person name="Yang R."/>
            <person name="Jarvis D.E."/>
            <person name="Chen H."/>
            <person name="Beilstein M.A."/>
            <person name="Grimwood J."/>
            <person name="Jenkins J."/>
            <person name="Shu S."/>
            <person name="Prochnik S."/>
            <person name="Xin M."/>
            <person name="Ma C."/>
            <person name="Schmutz J."/>
            <person name="Wing R.A."/>
            <person name="Mitchell-Olds T."/>
            <person name="Schumaker K.S."/>
            <person name="Wang X."/>
        </authorList>
    </citation>
    <scope>NUCLEOTIDE SEQUENCE [LARGE SCALE GENOMIC DNA]</scope>
</reference>
<dbReference type="eggNOG" id="KOG2266">
    <property type="taxonomic scope" value="Eukaryota"/>
</dbReference>
<evidence type="ECO:0000256" key="10">
    <source>
        <dbReference type="SAM" id="MobiDB-lite"/>
    </source>
</evidence>
<dbReference type="KEGG" id="eus:EUTSA_v10010131mg"/>
<dbReference type="GO" id="GO:0005730">
    <property type="term" value="C:nucleolus"/>
    <property type="evidence" value="ECO:0007669"/>
    <property type="project" value="UniProtKB-SubCell"/>
</dbReference>
<evidence type="ECO:0000256" key="4">
    <source>
        <dbReference type="ARBA" id="ARBA00022853"/>
    </source>
</evidence>
<dbReference type="GO" id="GO:0016747">
    <property type="term" value="F:acyltransferase activity, transferring groups other than amino-acyl groups"/>
    <property type="evidence" value="ECO:0007669"/>
    <property type="project" value="UniProtKB-ARBA"/>
</dbReference>
<dbReference type="InterPro" id="IPR023213">
    <property type="entry name" value="CAT-like_dom_sf"/>
</dbReference>